<feature type="region of interest" description="Disordered" evidence="1">
    <location>
        <begin position="154"/>
        <end position="188"/>
    </location>
</feature>
<evidence type="ECO:0000256" key="1">
    <source>
        <dbReference type="SAM" id="MobiDB-lite"/>
    </source>
</evidence>
<dbReference type="EMBL" id="SRPR01000015">
    <property type="protein sequence ID" value="KAG5967033.1"/>
    <property type="molecule type" value="Genomic_DNA"/>
</dbReference>
<proteinExistence type="predicted"/>
<sequence length="1262" mass="144077">MMRKRLDKRPRLCDDDTADDLRRLTSTPVSAFDQRAMHDQFENHGAASLSQPLIPRFSLSPEPNGPNDLTTHGHYSSTPHQTENLGSHLQVELGGGQSTFAAQQSVDDAEGFATADSAAEDIPEVSLEVSIAAAEARLGPNVVHFPYDGCGSDTSWESDSAESRSSSDAILPAEPRSPEPVIPDDDPEDIEDNVFKMTKFLEAMYPMWPPENTAKKEVKAPKEITLSAARLALSAAVLQANLSRKNYKAIIEAFKLFESVEEVRDIPDYLDTLRRQYINSLPLLPMRRKTLTLDKKMIESRKTDKEDILMLDLESMVTRHLSSKRNQDAMISGLAHRTDGIVDHARQAQWWGESIRTTSGHCVRMEDDTVLFPSDFVRYWKEDDDCEDASTLVWGRICWVGQDFTDTAIQTGTSGSHMIEIQAVHEKRKLDDIIFTTKPNVKHSHCPGNVTELIVVEDEKSMICPSRVHSSYPDTEVHIDYDFEPDEPTTFALSKSEARFRVRWFYNQAQRSWRHAMRTTPLRGEREIEVFGRDYLERYFTDEDMISLPMFLFTDGFGLYRNMYRAIEGLYLMPQYLPAAEREKLTSLIPLALGPFGSSKADIYKALNYICELEKGKHVYVNGRRKFVCVFIAAFVGDMMEQQELSGCRNHQASNGCRYCVVNKSVRGSMEFDLTKEGRFDPQLRRQSKKLRKITGVTESRQLMSRHGIKDNWPLMDALDEMLPCLDRIRSRPIDAAHSEYQGLSRVLLTLIYKDLLTPGSAIELDDQFRNTQFPPGWRRLQSGNSHLDSWRMLELAHGCMILPLALRGWLKDEHVKIPLRKILRDQALKHFTEEEFRPYEEGSPFDPKQFTASQWIVTATWKWSQSLLYVCGPYSSEVATKLPGAIVQGRAAISFLLSSLSMVERQKPQRQHKATKLVQTLGLTSILPSQEAESDVARDTKSQAESDVVQDVLNQYDKKINLPNMHAGVHITEVAAMYGGCRMVLTLLGEAMHKLFKLLVLATNSRDAASTLMWRTNVQLTLTLVLQGAFANDYPELSKRFEKLIETCPSLVKAMDPRAIDTDEGEYRKQGTNVKADLDHVNPSALHRQKRSLQLGADFIGITKSLKLDRSHQFFVKLRQAYERDYDKPHEVTLHQAELRWYKKIAFTTRNRKRFCFTVGDFVKISKGLPVDDDTRYCRLEGIIARRDYYECHIFAVVRLARRRPQGTTDAEDVLIRGRPIRGLESEQEIVGLWRIEGEYIWMGDIRDGRLVQLEFDIDAR</sequence>
<protein>
    <submittedName>
        <fullName evidence="2">Uncharacterized protein</fullName>
    </submittedName>
</protein>
<evidence type="ECO:0000313" key="3">
    <source>
        <dbReference type="Proteomes" id="UP000742024"/>
    </source>
</evidence>
<dbReference type="Proteomes" id="UP000742024">
    <property type="component" value="Unassembled WGS sequence"/>
</dbReference>
<feature type="region of interest" description="Disordered" evidence="1">
    <location>
        <begin position="56"/>
        <end position="82"/>
    </location>
</feature>
<accession>A0ABQ7PMX0</accession>
<evidence type="ECO:0000313" key="2">
    <source>
        <dbReference type="EMBL" id="KAG5967033.1"/>
    </source>
</evidence>
<keyword evidence="3" id="KW-1185">Reference proteome</keyword>
<feature type="compositionally biased region" description="Low complexity" evidence="1">
    <location>
        <begin position="155"/>
        <end position="169"/>
    </location>
</feature>
<feature type="compositionally biased region" description="Polar residues" evidence="1">
    <location>
        <begin position="67"/>
        <end position="82"/>
    </location>
</feature>
<reference evidence="2 3" key="1">
    <citation type="journal article" date="2020" name="bioRxiv">
        <title>Whole genome comparisons of ergot fungi reveals the divergence and evolution of species within the genus Claviceps are the result of varying mechanisms driving genome evolution and host range expansion.</title>
        <authorList>
            <person name="Wyka S.A."/>
            <person name="Mondo S.J."/>
            <person name="Liu M."/>
            <person name="Dettman J."/>
            <person name="Nalam V."/>
            <person name="Broders K.D."/>
        </authorList>
    </citation>
    <scope>NUCLEOTIDE SEQUENCE [LARGE SCALE GENOMIC DNA]</scope>
    <source>
        <strain evidence="2 3">LM583</strain>
    </source>
</reference>
<gene>
    <name evidence="2" type="ORF">E4U57_001362</name>
</gene>
<organism evidence="2 3">
    <name type="scientific">Claviceps arundinis</name>
    <dbReference type="NCBI Taxonomy" id="1623583"/>
    <lineage>
        <taxon>Eukaryota</taxon>
        <taxon>Fungi</taxon>
        <taxon>Dikarya</taxon>
        <taxon>Ascomycota</taxon>
        <taxon>Pezizomycotina</taxon>
        <taxon>Sordariomycetes</taxon>
        <taxon>Hypocreomycetidae</taxon>
        <taxon>Hypocreales</taxon>
        <taxon>Clavicipitaceae</taxon>
        <taxon>Claviceps</taxon>
    </lineage>
</organism>
<name>A0ABQ7PMX0_9HYPO</name>
<comment type="caution">
    <text evidence="2">The sequence shown here is derived from an EMBL/GenBank/DDBJ whole genome shotgun (WGS) entry which is preliminary data.</text>
</comment>